<sequence length="276" mass="31155" precursor="true">MRNSRNKKVALWFFTGVFIIIFSAFTTGVSAIETGGYVVEPAYGISPDYTSIYFGELSGGYDFLEGPGPEQIEFQDLPLAIILILLGIGIAAFMIQPLKLFLSGKIALIPGLSRLKKTNLLDNESRRKVYETILQNPGIQLCEIEKKTDLTNKNAEYHVKKLLGHNMIVFRQTSRGKGYFKNSDSYSSEEKLLYIHSKNPTEKRIIEIIHENPGITRKELSERIHISAPSISWYIAGLIGDNIIRKEKKGNRVHYYVSEYLKNDLFNIIGAESTVA</sequence>
<dbReference type="OrthoDB" id="28610at2157"/>
<feature type="transmembrane region" description="Helical" evidence="1">
    <location>
        <begin position="77"/>
        <end position="95"/>
    </location>
</feature>
<proteinExistence type="predicted"/>
<protein>
    <submittedName>
        <fullName evidence="2">Transcriptional regulator, MarR family</fullName>
    </submittedName>
</protein>
<dbReference type="AlphaFoldDB" id="E1RF06"/>
<dbReference type="STRING" id="679926.Mpet_2506"/>
<organism evidence="2 3">
    <name type="scientific">Methanolacinia petrolearia (strain DSM 11571 / OCM 486 / SEBR 4847)</name>
    <name type="common">Methanoplanus petrolearius</name>
    <dbReference type="NCBI Taxonomy" id="679926"/>
    <lineage>
        <taxon>Archaea</taxon>
        <taxon>Methanobacteriati</taxon>
        <taxon>Methanobacteriota</taxon>
        <taxon>Stenosarchaea group</taxon>
        <taxon>Methanomicrobia</taxon>
        <taxon>Methanomicrobiales</taxon>
        <taxon>Methanomicrobiaceae</taxon>
        <taxon>Methanolacinia</taxon>
    </lineage>
</organism>
<dbReference type="PANTHER" id="PTHR36216">
    <property type="entry name" value="TRANSCRIPTIONAL REGULATOR, TRMB"/>
    <property type="match status" value="1"/>
</dbReference>
<dbReference type="PANTHER" id="PTHR36216:SF1">
    <property type="entry name" value="HTH ARSR-TYPE DOMAIN-CONTAINING PROTEIN"/>
    <property type="match status" value="1"/>
</dbReference>
<dbReference type="CDD" id="cd00090">
    <property type="entry name" value="HTH_ARSR"/>
    <property type="match status" value="1"/>
</dbReference>
<dbReference type="Gene3D" id="1.10.10.10">
    <property type="entry name" value="Winged helix-like DNA-binding domain superfamily/Winged helix DNA-binding domain"/>
    <property type="match status" value="2"/>
</dbReference>
<dbReference type="SUPFAM" id="SSF46785">
    <property type="entry name" value="Winged helix' DNA-binding domain"/>
    <property type="match status" value="2"/>
</dbReference>
<keyword evidence="1" id="KW-1133">Transmembrane helix</keyword>
<dbReference type="Pfam" id="PF13412">
    <property type="entry name" value="HTH_24"/>
    <property type="match status" value="1"/>
</dbReference>
<dbReference type="CDD" id="cd00093">
    <property type="entry name" value="HTH_XRE"/>
    <property type="match status" value="1"/>
</dbReference>
<keyword evidence="1" id="KW-0472">Membrane</keyword>
<gene>
    <name evidence="2" type="ordered locus">Mpet_2506</name>
</gene>
<dbReference type="eggNOG" id="arCOG02611">
    <property type="taxonomic scope" value="Archaea"/>
</dbReference>
<dbReference type="GeneID" id="9744999"/>
<dbReference type="InterPro" id="IPR036388">
    <property type="entry name" value="WH-like_DNA-bd_sf"/>
</dbReference>
<dbReference type="InterPro" id="IPR001387">
    <property type="entry name" value="Cro/C1-type_HTH"/>
</dbReference>
<dbReference type="HOGENOM" id="CLU_084118_0_1_2"/>
<dbReference type="KEGG" id="mpi:Mpet_2506"/>
<reference evidence="2 3" key="1">
    <citation type="journal article" date="2010" name="Stand. Genomic Sci.">
        <title>Complete genome sequence of Methanoplanus petrolearius type strain (SEBR 4847).</title>
        <authorList>
            <person name="Brambilla E."/>
            <person name="Djao O.D."/>
            <person name="Daligault H."/>
            <person name="Lapidus A."/>
            <person name="Lucas S."/>
            <person name="Hammon N."/>
            <person name="Nolan M."/>
            <person name="Tice H."/>
            <person name="Cheng J.F."/>
            <person name="Han C."/>
            <person name="Tapia R."/>
            <person name="Goodwin L."/>
            <person name="Pitluck S."/>
            <person name="Liolios K."/>
            <person name="Ivanova N."/>
            <person name="Mavromatis K."/>
            <person name="Mikhailova N."/>
            <person name="Pati A."/>
            <person name="Chen A."/>
            <person name="Palaniappan K."/>
            <person name="Land M."/>
            <person name="Hauser L."/>
            <person name="Chang Y.J."/>
            <person name="Jeffries C.D."/>
            <person name="Rohde M."/>
            <person name="Spring S."/>
            <person name="Sikorski J."/>
            <person name="Goker M."/>
            <person name="Woyke T."/>
            <person name="Bristow J."/>
            <person name="Eisen J.A."/>
            <person name="Markowitz V."/>
            <person name="Hugenholtz P."/>
            <person name="Kyrpides N.C."/>
            <person name="Klenk H.P."/>
        </authorList>
    </citation>
    <scope>NUCLEOTIDE SEQUENCE [LARGE SCALE GENOMIC DNA]</scope>
    <source>
        <strain evidence="3">DSM 11571 / OCM 486 / SEBR 4847</strain>
    </source>
</reference>
<dbReference type="EMBL" id="CP002117">
    <property type="protein sequence ID" value="ADN37250.1"/>
    <property type="molecule type" value="Genomic_DNA"/>
</dbReference>
<evidence type="ECO:0000256" key="1">
    <source>
        <dbReference type="SAM" id="Phobius"/>
    </source>
</evidence>
<dbReference type="InterPro" id="IPR036390">
    <property type="entry name" value="WH_DNA-bd_sf"/>
</dbReference>
<dbReference type="RefSeq" id="WP_013330423.1">
    <property type="nucleotide sequence ID" value="NC_014507.1"/>
</dbReference>
<keyword evidence="3" id="KW-1185">Reference proteome</keyword>
<evidence type="ECO:0000313" key="2">
    <source>
        <dbReference type="EMBL" id="ADN37250.1"/>
    </source>
</evidence>
<accession>E1RF06</accession>
<keyword evidence="1" id="KW-0812">Transmembrane</keyword>
<dbReference type="Proteomes" id="UP000006565">
    <property type="component" value="Chromosome"/>
</dbReference>
<name>E1RF06_METP4</name>
<dbReference type="InterPro" id="IPR011991">
    <property type="entry name" value="ArsR-like_HTH"/>
</dbReference>
<evidence type="ECO:0000313" key="3">
    <source>
        <dbReference type="Proteomes" id="UP000006565"/>
    </source>
</evidence>